<dbReference type="InterPro" id="IPR013897">
    <property type="entry name" value="Duc1"/>
</dbReference>
<evidence type="ECO:0000313" key="5">
    <source>
        <dbReference type="Proteomes" id="UP000041254"/>
    </source>
</evidence>
<name>A0A0G4F464_VITBC</name>
<dbReference type="AlphaFoldDB" id="A0A0G4F464"/>
<evidence type="ECO:0000259" key="3">
    <source>
        <dbReference type="Pfam" id="PF08588"/>
    </source>
</evidence>
<keyword evidence="2" id="KW-1133">Transmembrane helix</keyword>
<evidence type="ECO:0000256" key="1">
    <source>
        <dbReference type="SAM" id="MobiDB-lite"/>
    </source>
</evidence>
<dbReference type="Proteomes" id="UP000041254">
    <property type="component" value="Unassembled WGS sequence"/>
</dbReference>
<dbReference type="PANTHER" id="PTHR34826">
    <property type="entry name" value="UPF0590 PROTEIN C409.17C"/>
    <property type="match status" value="1"/>
</dbReference>
<keyword evidence="2" id="KW-0472">Membrane</keyword>
<sequence>MQENAAASSSAKICLFTRWLALSSSIHSVVLLSLLNRLSAALSTTDGCLFIALFFGGALNVCAVVLLSWADPVAMKVDSMSVYYAKAIEGGGSRPEEAPTAKTADNNTTSRTHHRQARRRSSPSPSPPPSPPSPSARSLPPPSQWPTRPLFFRFAPHTANHTRSLMINPPVKRRKADLFRTRGSGGSLRSGSMILMDTARSLRRSVTAMLMGERPRDEEGAGQTACDERREPHDESSHHERNSRGIESFSNNLFSGRCVIRVVNAPSLDMGECEEGYVYVDSEDYFKGKRRTMQVIMQGQFRHRTPFSEVLTGQAFDRPPALPPQWALNLGLSIVRSLNPSIQENLTQQDACVGGRYILSPLIATAQTVHIAHGPSASDSPTSGERIMPPRLLGACDVPEQTTLLGGMFASGQVPQGRRKKHFQRPENLSGHFFEPDLIYTFDFYQHLFLPSTCEFDLGFYKLDVSRYLNRQPIESMAIWGLPKQLQGNTSQDHGNGHTARRRRDSQHQQHEQQYFWRIQIWHEKLLL</sequence>
<evidence type="ECO:0000256" key="2">
    <source>
        <dbReference type="SAM" id="Phobius"/>
    </source>
</evidence>
<keyword evidence="2" id="KW-0812">Transmembrane</keyword>
<feature type="transmembrane region" description="Helical" evidence="2">
    <location>
        <begin position="16"/>
        <end position="35"/>
    </location>
</feature>
<proteinExistence type="predicted"/>
<feature type="compositionally biased region" description="Basic and acidic residues" evidence="1">
    <location>
        <begin position="226"/>
        <end position="244"/>
    </location>
</feature>
<gene>
    <name evidence="4" type="ORF">Vbra_5703</name>
</gene>
<dbReference type="EMBL" id="CDMY01000368">
    <property type="protein sequence ID" value="CEM06644.1"/>
    <property type="molecule type" value="Genomic_DNA"/>
</dbReference>
<dbReference type="InParanoid" id="A0A0G4F464"/>
<feature type="transmembrane region" description="Helical" evidence="2">
    <location>
        <begin position="47"/>
        <end position="70"/>
    </location>
</feature>
<feature type="compositionally biased region" description="Pro residues" evidence="1">
    <location>
        <begin position="124"/>
        <end position="144"/>
    </location>
</feature>
<protein>
    <recommendedName>
        <fullName evidence="3">Domain of unknown function at the cortex 1 domain-containing protein</fullName>
    </recommendedName>
</protein>
<feature type="region of interest" description="Disordered" evidence="1">
    <location>
        <begin position="212"/>
        <end position="244"/>
    </location>
</feature>
<dbReference type="Pfam" id="PF08588">
    <property type="entry name" value="Duc1"/>
    <property type="match status" value="1"/>
</dbReference>
<dbReference type="VEuPathDB" id="CryptoDB:Vbra_5703"/>
<feature type="region of interest" description="Disordered" evidence="1">
    <location>
        <begin position="91"/>
        <end position="149"/>
    </location>
</feature>
<feature type="region of interest" description="Disordered" evidence="1">
    <location>
        <begin position="486"/>
        <end position="509"/>
    </location>
</feature>
<feature type="domain" description="Domain of unknown function at the cortex 1" evidence="3">
    <location>
        <begin position="234"/>
        <end position="500"/>
    </location>
</feature>
<keyword evidence="5" id="KW-1185">Reference proteome</keyword>
<reference evidence="4 5" key="1">
    <citation type="submission" date="2014-11" db="EMBL/GenBank/DDBJ databases">
        <authorList>
            <person name="Zhu J."/>
            <person name="Qi W."/>
            <person name="Song R."/>
        </authorList>
    </citation>
    <scope>NUCLEOTIDE SEQUENCE [LARGE SCALE GENOMIC DNA]</scope>
</reference>
<dbReference type="OrthoDB" id="329699at2759"/>
<dbReference type="PANTHER" id="PTHR34826:SF2">
    <property type="entry name" value="UPF0590 PROTEIN C409.17C"/>
    <property type="match status" value="1"/>
</dbReference>
<evidence type="ECO:0000313" key="4">
    <source>
        <dbReference type="EMBL" id="CEM06644.1"/>
    </source>
</evidence>
<feature type="compositionally biased region" description="Basic residues" evidence="1">
    <location>
        <begin position="111"/>
        <end position="121"/>
    </location>
</feature>
<accession>A0A0G4F464</accession>
<organism evidence="4 5">
    <name type="scientific">Vitrella brassicaformis (strain CCMP3155)</name>
    <dbReference type="NCBI Taxonomy" id="1169540"/>
    <lineage>
        <taxon>Eukaryota</taxon>
        <taxon>Sar</taxon>
        <taxon>Alveolata</taxon>
        <taxon>Colpodellida</taxon>
        <taxon>Vitrellaceae</taxon>
        <taxon>Vitrella</taxon>
    </lineage>
</organism>